<proteinExistence type="predicted"/>
<organism evidence="2 3">
    <name type="scientific">Streblomastix strix</name>
    <dbReference type="NCBI Taxonomy" id="222440"/>
    <lineage>
        <taxon>Eukaryota</taxon>
        <taxon>Metamonada</taxon>
        <taxon>Preaxostyla</taxon>
        <taxon>Oxymonadida</taxon>
        <taxon>Streblomastigidae</taxon>
        <taxon>Streblomastix</taxon>
    </lineage>
</organism>
<evidence type="ECO:0000313" key="2">
    <source>
        <dbReference type="EMBL" id="KAA6376856.1"/>
    </source>
</evidence>
<feature type="non-terminal residue" evidence="2">
    <location>
        <position position="156"/>
    </location>
</feature>
<accession>A0A5J4V1K9</accession>
<gene>
    <name evidence="2" type="ORF">EZS28_027617</name>
</gene>
<evidence type="ECO:0000256" key="1">
    <source>
        <dbReference type="SAM" id="MobiDB-lite"/>
    </source>
</evidence>
<reference evidence="2 3" key="1">
    <citation type="submission" date="2019-03" db="EMBL/GenBank/DDBJ databases">
        <title>Single cell metagenomics reveals metabolic interactions within the superorganism composed of flagellate Streblomastix strix and complex community of Bacteroidetes bacteria on its surface.</title>
        <authorList>
            <person name="Treitli S.C."/>
            <person name="Kolisko M."/>
            <person name="Husnik F."/>
            <person name="Keeling P."/>
            <person name="Hampl V."/>
        </authorList>
    </citation>
    <scope>NUCLEOTIDE SEQUENCE [LARGE SCALE GENOMIC DNA]</scope>
    <source>
        <strain evidence="2">ST1C</strain>
    </source>
</reference>
<comment type="caution">
    <text evidence="2">The sequence shown here is derived from an EMBL/GenBank/DDBJ whole genome shotgun (WGS) entry which is preliminary data.</text>
</comment>
<name>A0A5J4V1K9_9EUKA</name>
<feature type="region of interest" description="Disordered" evidence="1">
    <location>
        <begin position="132"/>
        <end position="156"/>
    </location>
</feature>
<evidence type="ECO:0000313" key="3">
    <source>
        <dbReference type="Proteomes" id="UP000324800"/>
    </source>
</evidence>
<sequence>MAQLENEIEDSKLFESILTQPTNFKQISIAKGVKRSYNRKSKVNEKAKALVEQMMNEENEKNIDKDKEIISEIVNEVVDASLINESINEPIIEQTNKDKHEKILYDLRNNVDGNQETRLAKQQEAYRLEKQWKQEDEQEVKQKEKEEFDQRANEAL</sequence>
<dbReference type="AlphaFoldDB" id="A0A5J4V1K9"/>
<protein>
    <submittedName>
        <fullName evidence="2">Uncharacterized protein</fullName>
    </submittedName>
</protein>
<dbReference type="EMBL" id="SNRW01010231">
    <property type="protein sequence ID" value="KAA6376856.1"/>
    <property type="molecule type" value="Genomic_DNA"/>
</dbReference>
<dbReference type="Proteomes" id="UP000324800">
    <property type="component" value="Unassembled WGS sequence"/>
</dbReference>